<dbReference type="EMBL" id="JACJHX010000013">
    <property type="protein sequence ID" value="MBA9028242.1"/>
    <property type="molecule type" value="Genomic_DNA"/>
</dbReference>
<accession>A0ABR6CV83</accession>
<evidence type="ECO:0000313" key="4">
    <source>
        <dbReference type="Proteomes" id="UP000626697"/>
    </source>
</evidence>
<dbReference type="RefSeq" id="WP_182503410.1">
    <property type="nucleotide sequence ID" value="NZ_JACJHX010000013.1"/>
</dbReference>
<comment type="caution">
    <text evidence="3">The sequence shown here is derived from an EMBL/GenBank/DDBJ whole genome shotgun (WGS) entry which is preliminary data.</text>
</comment>
<name>A0ABR6CV83_9BACI</name>
<protein>
    <recommendedName>
        <fullName evidence="5">Lipoprotein</fullName>
    </recommendedName>
</protein>
<keyword evidence="2" id="KW-0732">Signal</keyword>
<gene>
    <name evidence="3" type="ORF">HNP81_003562</name>
</gene>
<feature type="signal peptide" evidence="2">
    <location>
        <begin position="1"/>
        <end position="18"/>
    </location>
</feature>
<feature type="chain" id="PRO_5046854764" description="Lipoprotein" evidence="2">
    <location>
        <begin position="19"/>
        <end position="263"/>
    </location>
</feature>
<evidence type="ECO:0000256" key="2">
    <source>
        <dbReference type="SAM" id="SignalP"/>
    </source>
</evidence>
<dbReference type="Proteomes" id="UP000626697">
    <property type="component" value="Unassembled WGS sequence"/>
</dbReference>
<reference evidence="3 4" key="1">
    <citation type="submission" date="2020-08" db="EMBL/GenBank/DDBJ databases">
        <title>Genomic Encyclopedia of Type Strains, Phase IV (KMG-IV): sequencing the most valuable type-strain genomes for metagenomic binning, comparative biology and taxonomic classification.</title>
        <authorList>
            <person name="Goeker M."/>
        </authorList>
    </citation>
    <scope>NUCLEOTIDE SEQUENCE [LARGE SCALE GENOMIC DNA]</scope>
    <source>
        <strain evidence="3 4">DSM 105481</strain>
    </source>
</reference>
<sequence>MKKLIILTFIIVVMTACGNEDETVLQTQNKEQIVNDVEVANGQTEEQGTENEERVETNTNGASESDTDPRSFQSIIPSEWDITLPTDFFVTQGKYLTAIASSQQDVVTFEFYETERELAINDPNIKKTGQIIGHLVITKYATAEAASEEIDKTVFTDGETVNLGHGITGYQDAGAGSLFTSWNEGRWAIIARSTTEKLEESLATAKETVEFLETNRIPIPKQYGHLHIDTEHKGSLAKWQKQNLVYTLTDFGDKTLNWLVTFK</sequence>
<feature type="region of interest" description="Disordered" evidence="1">
    <location>
        <begin position="40"/>
        <end position="71"/>
    </location>
</feature>
<organism evidence="3 4">
    <name type="scientific">Peribacillus huizhouensis</name>
    <dbReference type="NCBI Taxonomy" id="1501239"/>
    <lineage>
        <taxon>Bacteria</taxon>
        <taxon>Bacillati</taxon>
        <taxon>Bacillota</taxon>
        <taxon>Bacilli</taxon>
        <taxon>Bacillales</taxon>
        <taxon>Bacillaceae</taxon>
        <taxon>Peribacillus</taxon>
    </lineage>
</organism>
<dbReference type="PROSITE" id="PS51257">
    <property type="entry name" value="PROKAR_LIPOPROTEIN"/>
    <property type="match status" value="1"/>
</dbReference>
<keyword evidence="4" id="KW-1185">Reference proteome</keyword>
<evidence type="ECO:0000256" key="1">
    <source>
        <dbReference type="SAM" id="MobiDB-lite"/>
    </source>
</evidence>
<evidence type="ECO:0008006" key="5">
    <source>
        <dbReference type="Google" id="ProtNLM"/>
    </source>
</evidence>
<evidence type="ECO:0000313" key="3">
    <source>
        <dbReference type="EMBL" id="MBA9028242.1"/>
    </source>
</evidence>
<proteinExistence type="predicted"/>